<evidence type="ECO:0000256" key="8">
    <source>
        <dbReference type="ARBA" id="ARBA00023273"/>
    </source>
</evidence>
<protein>
    <recommendedName>
        <fullName evidence="3">Cilia- and flagella-associated protein 206</fullName>
    </recommendedName>
</protein>
<evidence type="ECO:0000256" key="7">
    <source>
        <dbReference type="ARBA" id="ARBA00023212"/>
    </source>
</evidence>
<evidence type="ECO:0000256" key="4">
    <source>
        <dbReference type="ARBA" id="ARBA00022490"/>
    </source>
</evidence>
<gene>
    <name evidence="10" type="ORF">OS493_032547</name>
</gene>
<dbReference type="EMBL" id="MU826866">
    <property type="protein sequence ID" value="KAJ7370371.1"/>
    <property type="molecule type" value="Genomic_DNA"/>
</dbReference>
<comment type="caution">
    <text evidence="10">The sequence shown here is derived from an EMBL/GenBank/DDBJ whole genome shotgun (WGS) entry which is preliminary data.</text>
</comment>
<keyword evidence="11" id="KW-1185">Reference proteome</keyword>
<keyword evidence="5" id="KW-0970">Cilium biogenesis/degradation</keyword>
<evidence type="ECO:0000256" key="6">
    <source>
        <dbReference type="ARBA" id="ARBA00023069"/>
    </source>
</evidence>
<dbReference type="OrthoDB" id="5966243at2759"/>
<dbReference type="GO" id="GO:0036064">
    <property type="term" value="C:ciliary basal body"/>
    <property type="evidence" value="ECO:0007669"/>
    <property type="project" value="TreeGrafter"/>
</dbReference>
<comment type="similarity">
    <text evidence="2">Belongs to the CFAP206 family.</text>
</comment>
<comment type="function">
    <text evidence="9">Essential for sperm motility and is involved in the regulation of the beating frequency of motile cilia on the epithelial cells of the respiratory tract. Required for the establishment of radial spokes in sperm flagella.</text>
</comment>
<dbReference type="PANTHER" id="PTHR21442:SF0">
    <property type="entry name" value="CILIA- AND FLAGELLA-ASSOCIATED PROTEIN 206"/>
    <property type="match status" value="1"/>
</dbReference>
<dbReference type="GO" id="GO:0003356">
    <property type="term" value="P:regulation of cilium beat frequency"/>
    <property type="evidence" value="ECO:0007669"/>
    <property type="project" value="TreeGrafter"/>
</dbReference>
<dbReference type="AlphaFoldDB" id="A0A9W9YVZ7"/>
<keyword evidence="6" id="KW-0969">Cilium</keyword>
<keyword evidence="7" id="KW-0206">Cytoskeleton</keyword>
<dbReference type="PANTHER" id="PTHR21442">
    <property type="entry name" value="CILIA- AND FLAGELLA-ASSOCIATED PROTEIN 206"/>
    <property type="match status" value="1"/>
</dbReference>
<evidence type="ECO:0000256" key="2">
    <source>
        <dbReference type="ARBA" id="ARBA00010500"/>
    </source>
</evidence>
<dbReference type="Proteomes" id="UP001163046">
    <property type="component" value="Unassembled WGS sequence"/>
</dbReference>
<organism evidence="10 11">
    <name type="scientific">Desmophyllum pertusum</name>
    <dbReference type="NCBI Taxonomy" id="174260"/>
    <lineage>
        <taxon>Eukaryota</taxon>
        <taxon>Metazoa</taxon>
        <taxon>Cnidaria</taxon>
        <taxon>Anthozoa</taxon>
        <taxon>Hexacorallia</taxon>
        <taxon>Scleractinia</taxon>
        <taxon>Caryophylliina</taxon>
        <taxon>Caryophylliidae</taxon>
        <taxon>Desmophyllum</taxon>
    </lineage>
</organism>
<comment type="subcellular location">
    <subcellularLocation>
        <location evidence="1">Cytoplasm</location>
        <location evidence="1">Cytoskeleton</location>
        <location evidence="1">Cilium axoneme</location>
    </subcellularLocation>
</comment>
<evidence type="ECO:0000256" key="9">
    <source>
        <dbReference type="ARBA" id="ARBA00045321"/>
    </source>
</evidence>
<name>A0A9W9YVZ7_9CNID</name>
<evidence type="ECO:0000256" key="1">
    <source>
        <dbReference type="ARBA" id="ARBA00004430"/>
    </source>
</evidence>
<dbReference type="Pfam" id="PF12018">
    <property type="entry name" value="FAP206"/>
    <property type="match status" value="1"/>
</dbReference>
<evidence type="ECO:0000313" key="10">
    <source>
        <dbReference type="EMBL" id="KAJ7370371.1"/>
    </source>
</evidence>
<sequence length="320" mass="35918">MSRAQAESVIKNIIREIAQECANKGQAVSETLVAFMVKAVVLDPDNEFNVDRTLTKDDVQKLIMLCVDRLLDSQSPSLDTVKMQVYFDMNYTSRADFLEEHRRVLDQRLHPVVREITDSRARTRDELEGLYRRIVSCVLLRSGLGSPTDIAVVREATAALQSVFPQTELGTFMSLTKRDKERQLNELTLIATGIRLFNRECGKGGEGIDDLPAILSEAVPATTHNVQTEIQNTTKLAFTYTALVEDVVTNKKSLEGLSLNLMKEALINTRQHEAFLSILLNDVIGCAQQVEALESQFAARMEALKTQCSPKLLFLQHKFM</sequence>
<evidence type="ECO:0000256" key="3">
    <source>
        <dbReference type="ARBA" id="ARBA00021602"/>
    </source>
</evidence>
<dbReference type="GO" id="GO:0005930">
    <property type="term" value="C:axoneme"/>
    <property type="evidence" value="ECO:0007669"/>
    <property type="project" value="UniProtKB-SubCell"/>
</dbReference>
<evidence type="ECO:0000313" key="11">
    <source>
        <dbReference type="Proteomes" id="UP001163046"/>
    </source>
</evidence>
<dbReference type="InterPro" id="IPR021897">
    <property type="entry name" value="FAP206"/>
</dbReference>
<reference evidence="10" key="1">
    <citation type="submission" date="2023-01" db="EMBL/GenBank/DDBJ databases">
        <title>Genome assembly of the deep-sea coral Lophelia pertusa.</title>
        <authorList>
            <person name="Herrera S."/>
            <person name="Cordes E."/>
        </authorList>
    </citation>
    <scope>NUCLEOTIDE SEQUENCE</scope>
    <source>
        <strain evidence="10">USNM1676648</strain>
        <tissue evidence="10">Polyp</tissue>
    </source>
</reference>
<keyword evidence="4" id="KW-0963">Cytoplasm</keyword>
<evidence type="ECO:0000256" key="5">
    <source>
        <dbReference type="ARBA" id="ARBA00022794"/>
    </source>
</evidence>
<accession>A0A9W9YVZ7</accession>
<proteinExistence type="inferred from homology"/>
<keyword evidence="8" id="KW-0966">Cell projection</keyword>
<dbReference type="GO" id="GO:0030030">
    <property type="term" value="P:cell projection organization"/>
    <property type="evidence" value="ECO:0007669"/>
    <property type="project" value="UniProtKB-KW"/>
</dbReference>